<dbReference type="EMBL" id="FNVT01000030">
    <property type="protein sequence ID" value="SEH02843.1"/>
    <property type="molecule type" value="Genomic_DNA"/>
</dbReference>
<dbReference type="Proteomes" id="UP000236732">
    <property type="component" value="Unassembled WGS sequence"/>
</dbReference>
<proteinExistence type="predicted"/>
<keyword evidence="1" id="KW-0812">Transmembrane</keyword>
<gene>
    <name evidence="2" type="ORF">SAMN05444920_13067</name>
</gene>
<feature type="transmembrane region" description="Helical" evidence="1">
    <location>
        <begin position="70"/>
        <end position="90"/>
    </location>
</feature>
<evidence type="ECO:0000313" key="3">
    <source>
        <dbReference type="Proteomes" id="UP000236732"/>
    </source>
</evidence>
<feature type="transmembrane region" description="Helical" evidence="1">
    <location>
        <begin position="38"/>
        <end position="58"/>
    </location>
</feature>
<keyword evidence="1" id="KW-0472">Membrane</keyword>
<protein>
    <submittedName>
        <fullName evidence="2">Uncharacterized protein</fullName>
    </submittedName>
</protein>
<sequence length="126" mass="13196">MDALRRALGRLSLLYALIFFVFALLHAGITVGPVSQPVIVPAAIVETLCVVVMASGAYGALAGRDWAWDGLIYSHAAALGGVLLGILALTFAPSEPNVLLTWYHAVMATALAAGLGGAFYVSRVRR</sequence>
<accession>A0A1H6EZQ8</accession>
<feature type="transmembrane region" description="Helical" evidence="1">
    <location>
        <begin position="12"/>
        <end position="32"/>
    </location>
</feature>
<organism evidence="2 3">
    <name type="scientific">Nonomuraea solani</name>
    <dbReference type="NCBI Taxonomy" id="1144553"/>
    <lineage>
        <taxon>Bacteria</taxon>
        <taxon>Bacillati</taxon>
        <taxon>Actinomycetota</taxon>
        <taxon>Actinomycetes</taxon>
        <taxon>Streptosporangiales</taxon>
        <taxon>Streptosporangiaceae</taxon>
        <taxon>Nonomuraea</taxon>
    </lineage>
</organism>
<evidence type="ECO:0000256" key="1">
    <source>
        <dbReference type="SAM" id="Phobius"/>
    </source>
</evidence>
<keyword evidence="3" id="KW-1185">Reference proteome</keyword>
<name>A0A1H6EZQ8_9ACTN</name>
<feature type="transmembrane region" description="Helical" evidence="1">
    <location>
        <begin position="102"/>
        <end position="121"/>
    </location>
</feature>
<keyword evidence="1" id="KW-1133">Transmembrane helix</keyword>
<evidence type="ECO:0000313" key="2">
    <source>
        <dbReference type="EMBL" id="SEH02843.1"/>
    </source>
</evidence>
<dbReference type="RefSeq" id="WP_146104171.1">
    <property type="nucleotide sequence ID" value="NZ_FNVT01000030.1"/>
</dbReference>
<dbReference type="OrthoDB" id="3542134at2"/>
<reference evidence="2 3" key="1">
    <citation type="submission" date="2016-10" db="EMBL/GenBank/DDBJ databases">
        <authorList>
            <person name="de Groot N.N."/>
        </authorList>
    </citation>
    <scope>NUCLEOTIDE SEQUENCE [LARGE SCALE GENOMIC DNA]</scope>
    <source>
        <strain evidence="2 3">CGMCC 4.7037</strain>
    </source>
</reference>
<dbReference type="AlphaFoldDB" id="A0A1H6EZQ8"/>